<dbReference type="SUPFAM" id="SSF53300">
    <property type="entry name" value="vWA-like"/>
    <property type="match status" value="1"/>
</dbReference>
<feature type="domain" description="VWFA" evidence="1">
    <location>
        <begin position="54"/>
        <end position="186"/>
    </location>
</feature>
<dbReference type="AlphaFoldDB" id="A0A9P6H9U2"/>
<dbReference type="Pfam" id="PF00092">
    <property type="entry name" value="VWA"/>
    <property type="match status" value="1"/>
</dbReference>
<reference evidence="2" key="1">
    <citation type="journal article" date="2020" name="Nat. Commun.">
        <title>Large-scale genome sequencing of mycorrhizal fungi provides insights into the early evolution of symbiotic traits.</title>
        <authorList>
            <person name="Miyauchi S."/>
            <person name="Kiss E."/>
            <person name="Kuo A."/>
            <person name="Drula E."/>
            <person name="Kohler A."/>
            <person name="Sanchez-Garcia M."/>
            <person name="Morin E."/>
            <person name="Andreopoulos B."/>
            <person name="Barry K.W."/>
            <person name="Bonito G."/>
            <person name="Buee M."/>
            <person name="Carver A."/>
            <person name="Chen C."/>
            <person name="Cichocki N."/>
            <person name="Clum A."/>
            <person name="Culley D."/>
            <person name="Crous P.W."/>
            <person name="Fauchery L."/>
            <person name="Girlanda M."/>
            <person name="Hayes R.D."/>
            <person name="Keri Z."/>
            <person name="LaButti K."/>
            <person name="Lipzen A."/>
            <person name="Lombard V."/>
            <person name="Magnuson J."/>
            <person name="Maillard F."/>
            <person name="Murat C."/>
            <person name="Nolan M."/>
            <person name="Ohm R.A."/>
            <person name="Pangilinan J."/>
            <person name="Pereira M.F."/>
            <person name="Perotto S."/>
            <person name="Peter M."/>
            <person name="Pfister S."/>
            <person name="Riley R."/>
            <person name="Sitrit Y."/>
            <person name="Stielow J.B."/>
            <person name="Szollosi G."/>
            <person name="Zifcakova L."/>
            <person name="Stursova M."/>
            <person name="Spatafora J.W."/>
            <person name="Tedersoo L."/>
            <person name="Vaario L.M."/>
            <person name="Yamada A."/>
            <person name="Yan M."/>
            <person name="Wang P."/>
            <person name="Xu J."/>
            <person name="Bruns T."/>
            <person name="Baldrian P."/>
            <person name="Vilgalys R."/>
            <person name="Dunand C."/>
            <person name="Henrissat B."/>
            <person name="Grigoriev I.V."/>
            <person name="Hibbett D."/>
            <person name="Nagy L.G."/>
            <person name="Martin F.M."/>
        </authorList>
    </citation>
    <scope>NUCLEOTIDE SEQUENCE</scope>
    <source>
        <strain evidence="2">UH-Tt-Lm1</strain>
    </source>
</reference>
<reference evidence="2" key="2">
    <citation type="submission" date="2020-11" db="EMBL/GenBank/DDBJ databases">
        <authorList>
            <consortium name="DOE Joint Genome Institute"/>
            <person name="Kuo A."/>
            <person name="Miyauchi S."/>
            <person name="Kiss E."/>
            <person name="Drula E."/>
            <person name="Kohler A."/>
            <person name="Sanchez-Garcia M."/>
            <person name="Andreopoulos B."/>
            <person name="Barry K.W."/>
            <person name="Bonito G."/>
            <person name="Buee M."/>
            <person name="Carver A."/>
            <person name="Chen C."/>
            <person name="Cichocki N."/>
            <person name="Clum A."/>
            <person name="Culley D."/>
            <person name="Crous P.W."/>
            <person name="Fauchery L."/>
            <person name="Girlanda M."/>
            <person name="Hayes R."/>
            <person name="Keri Z."/>
            <person name="Labutti K."/>
            <person name="Lipzen A."/>
            <person name="Lombard V."/>
            <person name="Magnuson J."/>
            <person name="Maillard F."/>
            <person name="Morin E."/>
            <person name="Murat C."/>
            <person name="Nolan M."/>
            <person name="Ohm R."/>
            <person name="Pangilinan J."/>
            <person name="Pereira M."/>
            <person name="Perotto S."/>
            <person name="Peter M."/>
            <person name="Riley R."/>
            <person name="Sitrit Y."/>
            <person name="Stielow B."/>
            <person name="Szollosi G."/>
            <person name="Zifcakova L."/>
            <person name="Stursova M."/>
            <person name="Spatafora J.W."/>
            <person name="Tedersoo L."/>
            <person name="Vaario L.-M."/>
            <person name="Yamada A."/>
            <person name="Yan M."/>
            <person name="Wang P."/>
            <person name="Xu J."/>
            <person name="Bruns T."/>
            <person name="Baldrian P."/>
            <person name="Vilgalys R."/>
            <person name="Henrissat B."/>
            <person name="Grigoriev I.V."/>
            <person name="Hibbett D."/>
            <person name="Nagy L.G."/>
            <person name="Martin F.M."/>
        </authorList>
    </citation>
    <scope>NUCLEOTIDE SEQUENCE</scope>
    <source>
        <strain evidence="2">UH-Tt-Lm1</strain>
    </source>
</reference>
<dbReference type="Proteomes" id="UP000736335">
    <property type="component" value="Unassembled WGS sequence"/>
</dbReference>
<dbReference type="PROSITE" id="PS50234">
    <property type="entry name" value="VWFA"/>
    <property type="match status" value="1"/>
</dbReference>
<dbReference type="InterPro" id="IPR036465">
    <property type="entry name" value="vWFA_dom_sf"/>
</dbReference>
<name>A0A9P6H9U2_9AGAM</name>
<keyword evidence="3" id="KW-1185">Reference proteome</keyword>
<dbReference type="OrthoDB" id="2142040at2759"/>
<evidence type="ECO:0000259" key="1">
    <source>
        <dbReference type="PROSITE" id="PS50234"/>
    </source>
</evidence>
<comment type="caution">
    <text evidence="2">The sequence shown here is derived from an EMBL/GenBank/DDBJ whole genome shotgun (WGS) entry which is preliminary data.</text>
</comment>
<gene>
    <name evidence="2" type="ORF">BJ322DRAFT_1022671</name>
</gene>
<sequence>MVFGKGFRAKFEKVFSSSSQDPKVSNDPPPPYLPEEFRQAGIKEDELEALRNYDTVIILDDSGSMEPLWHQASRALSTLAVVASKYDKDGIDIHFLNNTKAGEHVKSEEEVIELFREVTPAGPTPLGECLERVTERLLKDLDKGKSRKKTNYLIITDGQPTDDAEGAIVQIAKRLDKAGATLTQVGPLGPSGNGNSYLYIQLGMQFIQIGTNEGARKYLVKLDNDLKEKHEIRDMVDTEPFTNGELTATRLTKLLLGGINRKIDKS</sequence>
<dbReference type="PANTHER" id="PTHR34706">
    <property type="entry name" value="SLR1338 PROTEIN"/>
    <property type="match status" value="1"/>
</dbReference>
<accession>A0A9P6H9U2</accession>
<evidence type="ECO:0000313" key="3">
    <source>
        <dbReference type="Proteomes" id="UP000736335"/>
    </source>
</evidence>
<dbReference type="EMBL" id="WIUZ02000012">
    <property type="protein sequence ID" value="KAF9782224.1"/>
    <property type="molecule type" value="Genomic_DNA"/>
</dbReference>
<protein>
    <recommendedName>
        <fullName evidence="1">VWFA domain-containing protein</fullName>
    </recommendedName>
</protein>
<dbReference type="InterPro" id="IPR002035">
    <property type="entry name" value="VWF_A"/>
</dbReference>
<evidence type="ECO:0000313" key="2">
    <source>
        <dbReference type="EMBL" id="KAF9782224.1"/>
    </source>
</evidence>
<proteinExistence type="predicted"/>
<organism evidence="2 3">
    <name type="scientific">Thelephora terrestris</name>
    <dbReference type="NCBI Taxonomy" id="56493"/>
    <lineage>
        <taxon>Eukaryota</taxon>
        <taxon>Fungi</taxon>
        <taxon>Dikarya</taxon>
        <taxon>Basidiomycota</taxon>
        <taxon>Agaricomycotina</taxon>
        <taxon>Agaricomycetes</taxon>
        <taxon>Thelephorales</taxon>
        <taxon>Thelephoraceae</taxon>
        <taxon>Thelephora</taxon>
    </lineage>
</organism>
<dbReference type="PANTHER" id="PTHR34706:SF1">
    <property type="entry name" value="VWFA DOMAIN-CONTAINING PROTEIN"/>
    <property type="match status" value="1"/>
</dbReference>
<dbReference type="Gene3D" id="3.40.50.410">
    <property type="entry name" value="von Willebrand factor, type A domain"/>
    <property type="match status" value="1"/>
</dbReference>